<dbReference type="PROSITE" id="PS50850">
    <property type="entry name" value="MFS"/>
    <property type="match status" value="1"/>
</dbReference>
<keyword evidence="7 8" id="KW-0472">Membrane</keyword>
<feature type="transmembrane region" description="Helical" evidence="8">
    <location>
        <begin position="257"/>
        <end position="276"/>
    </location>
</feature>
<comment type="similarity">
    <text evidence="2">Belongs to the major facilitator superfamily. Bcr/CmlA family.</text>
</comment>
<feature type="transmembrane region" description="Helical" evidence="8">
    <location>
        <begin position="38"/>
        <end position="59"/>
    </location>
</feature>
<feature type="transmembrane region" description="Helical" evidence="8">
    <location>
        <begin position="220"/>
        <end position="245"/>
    </location>
</feature>
<protein>
    <submittedName>
        <fullName evidence="10">Multidrug effflux MFS transporter</fullName>
    </submittedName>
</protein>
<feature type="transmembrane region" description="Helical" evidence="8">
    <location>
        <begin position="80"/>
        <end position="99"/>
    </location>
</feature>
<dbReference type="SUPFAM" id="SSF103473">
    <property type="entry name" value="MFS general substrate transporter"/>
    <property type="match status" value="1"/>
</dbReference>
<sequence length="411" mass="45709">MKKFRVNKGNSKIIILFLAALIALSPFAIDSYLSAMPLMATFFGVDINVVELTITLYFLGFSIGNFFGGPLSDAFGRKPIALTGITLYGLSALAIPFCTAIEGVLALRILQAFGGGFATVTANLFIRDWYHGEKVAKLITITTMIMMLAPLFAPVLGSAIIHYNGWQGVFFFLCIWAVILFTLFYMLIPESRDEKLITKNFNTRQLLEKYKVFLSDRKSVIMLMAISFPVSGLYIFITSSSFIYLEYFEVNQVHFPLIFGATILLNILLSLLNTYLLKFYKPKRLLRIGLYMQLLAGFLLFLSVQFESVSFWSVFVLIVFYVGSLGLVFGNGTALILNSNPEVSGSANATLGIFRFLLGFVSGTLIALFHSKDLVPIGVAMFTCSLIGNLFFFMSKKVKSKDMVLAIDTSK</sequence>
<dbReference type="NCBIfam" id="TIGR00710">
    <property type="entry name" value="efflux_Bcr_CflA"/>
    <property type="match status" value="1"/>
</dbReference>
<evidence type="ECO:0000256" key="1">
    <source>
        <dbReference type="ARBA" id="ARBA00004651"/>
    </source>
</evidence>
<dbReference type="InterPro" id="IPR020846">
    <property type="entry name" value="MFS_dom"/>
</dbReference>
<feature type="domain" description="Major facilitator superfamily (MFS) profile" evidence="9">
    <location>
        <begin position="14"/>
        <end position="397"/>
    </location>
</feature>
<evidence type="ECO:0000259" key="9">
    <source>
        <dbReference type="PROSITE" id="PS50850"/>
    </source>
</evidence>
<evidence type="ECO:0000256" key="2">
    <source>
        <dbReference type="ARBA" id="ARBA00006236"/>
    </source>
</evidence>
<feature type="transmembrane region" description="Helical" evidence="8">
    <location>
        <begin position="375"/>
        <end position="393"/>
    </location>
</feature>
<evidence type="ECO:0000256" key="4">
    <source>
        <dbReference type="ARBA" id="ARBA00022475"/>
    </source>
</evidence>
<dbReference type="Pfam" id="PF07690">
    <property type="entry name" value="MFS_1"/>
    <property type="match status" value="1"/>
</dbReference>
<dbReference type="CDD" id="cd17320">
    <property type="entry name" value="MFS_MdfA_MDR_like"/>
    <property type="match status" value="1"/>
</dbReference>
<dbReference type="Gene3D" id="1.20.1720.10">
    <property type="entry name" value="Multidrug resistance protein D"/>
    <property type="match status" value="1"/>
</dbReference>
<dbReference type="Proteomes" id="UP001156141">
    <property type="component" value="Unassembled WGS sequence"/>
</dbReference>
<evidence type="ECO:0000313" key="10">
    <source>
        <dbReference type="EMBL" id="MCH4552384.1"/>
    </source>
</evidence>
<feature type="transmembrane region" description="Helical" evidence="8">
    <location>
        <begin position="105"/>
        <end position="126"/>
    </location>
</feature>
<accession>A0ABS9RHG4</accession>
<comment type="subcellular location">
    <subcellularLocation>
        <location evidence="1">Cell membrane</location>
        <topology evidence="1">Multi-pass membrane protein</topology>
    </subcellularLocation>
</comment>
<evidence type="ECO:0000256" key="5">
    <source>
        <dbReference type="ARBA" id="ARBA00022692"/>
    </source>
</evidence>
<keyword evidence="6 8" id="KW-1133">Transmembrane helix</keyword>
<feature type="transmembrane region" description="Helical" evidence="8">
    <location>
        <begin position="288"/>
        <end position="306"/>
    </location>
</feature>
<dbReference type="InterPro" id="IPR011701">
    <property type="entry name" value="MFS"/>
</dbReference>
<gene>
    <name evidence="10" type="ORF">MKW35_07115</name>
</gene>
<name>A0ABS9RHG4_9FLAO</name>
<reference evidence="10" key="1">
    <citation type="submission" date="2022-02" db="EMBL/GenBank/DDBJ databases">
        <title>Aestuariibaculum sp., a marine bacterium isolated from sediment in Guangxi.</title>
        <authorList>
            <person name="Ying J."/>
        </authorList>
    </citation>
    <scope>NUCLEOTIDE SEQUENCE</scope>
    <source>
        <strain evidence="10">L182</strain>
    </source>
</reference>
<keyword evidence="3" id="KW-0813">Transport</keyword>
<dbReference type="InterPro" id="IPR036259">
    <property type="entry name" value="MFS_trans_sf"/>
</dbReference>
<evidence type="ECO:0000256" key="7">
    <source>
        <dbReference type="ARBA" id="ARBA00023136"/>
    </source>
</evidence>
<dbReference type="EMBL" id="JAKVQD010000002">
    <property type="protein sequence ID" value="MCH4552384.1"/>
    <property type="molecule type" value="Genomic_DNA"/>
</dbReference>
<evidence type="ECO:0000256" key="6">
    <source>
        <dbReference type="ARBA" id="ARBA00022989"/>
    </source>
</evidence>
<evidence type="ECO:0000313" key="11">
    <source>
        <dbReference type="Proteomes" id="UP001156141"/>
    </source>
</evidence>
<feature type="transmembrane region" description="Helical" evidence="8">
    <location>
        <begin position="169"/>
        <end position="188"/>
    </location>
</feature>
<dbReference type="InterPro" id="IPR005829">
    <property type="entry name" value="Sugar_transporter_CS"/>
</dbReference>
<evidence type="ECO:0000256" key="8">
    <source>
        <dbReference type="SAM" id="Phobius"/>
    </source>
</evidence>
<feature type="transmembrane region" description="Helical" evidence="8">
    <location>
        <begin position="312"/>
        <end position="337"/>
    </location>
</feature>
<keyword evidence="5 8" id="KW-0812">Transmembrane</keyword>
<dbReference type="RefSeq" id="WP_240572725.1">
    <property type="nucleotide sequence ID" value="NZ_CP136709.1"/>
</dbReference>
<feature type="transmembrane region" description="Helical" evidence="8">
    <location>
        <begin position="349"/>
        <end position="369"/>
    </location>
</feature>
<dbReference type="PROSITE" id="PS00216">
    <property type="entry name" value="SUGAR_TRANSPORT_1"/>
    <property type="match status" value="1"/>
</dbReference>
<proteinExistence type="inferred from homology"/>
<organism evidence="10 11">
    <name type="scientific">Aestuariibaculum lutulentum</name>
    <dbReference type="NCBI Taxonomy" id="2920935"/>
    <lineage>
        <taxon>Bacteria</taxon>
        <taxon>Pseudomonadati</taxon>
        <taxon>Bacteroidota</taxon>
        <taxon>Flavobacteriia</taxon>
        <taxon>Flavobacteriales</taxon>
        <taxon>Flavobacteriaceae</taxon>
    </lineage>
</organism>
<dbReference type="PANTHER" id="PTHR23502:SF132">
    <property type="entry name" value="POLYAMINE TRANSPORTER 2-RELATED"/>
    <property type="match status" value="1"/>
</dbReference>
<evidence type="ECO:0000256" key="3">
    <source>
        <dbReference type="ARBA" id="ARBA00022448"/>
    </source>
</evidence>
<feature type="transmembrane region" description="Helical" evidence="8">
    <location>
        <begin position="138"/>
        <end position="163"/>
    </location>
</feature>
<dbReference type="InterPro" id="IPR004812">
    <property type="entry name" value="Efflux_drug-R_Bcr/CmlA"/>
</dbReference>
<keyword evidence="4" id="KW-1003">Cell membrane</keyword>
<keyword evidence="11" id="KW-1185">Reference proteome</keyword>
<dbReference type="PANTHER" id="PTHR23502">
    <property type="entry name" value="MAJOR FACILITATOR SUPERFAMILY"/>
    <property type="match status" value="1"/>
</dbReference>
<comment type="caution">
    <text evidence="10">The sequence shown here is derived from an EMBL/GenBank/DDBJ whole genome shotgun (WGS) entry which is preliminary data.</text>
</comment>